<keyword evidence="11" id="KW-1185">Reference proteome</keyword>
<dbReference type="KEGG" id="goe:100900706"/>
<dbReference type="InterPro" id="IPR002328">
    <property type="entry name" value="ADH_Zn_CS"/>
</dbReference>
<dbReference type="InterPro" id="IPR011032">
    <property type="entry name" value="GroES-like_sf"/>
</dbReference>
<evidence type="ECO:0000256" key="1">
    <source>
        <dbReference type="ARBA" id="ARBA00001947"/>
    </source>
</evidence>
<reference evidence="12" key="1">
    <citation type="submission" date="2025-08" db="UniProtKB">
        <authorList>
            <consortium name="RefSeq"/>
        </authorList>
    </citation>
    <scope>IDENTIFICATION</scope>
</reference>
<dbReference type="PANTHER" id="PTHR43161">
    <property type="entry name" value="SORBITOL DEHYDROGENASE"/>
    <property type="match status" value="1"/>
</dbReference>
<proteinExistence type="inferred from homology"/>
<dbReference type="PROSITE" id="PS00059">
    <property type="entry name" value="ADH_ZINC"/>
    <property type="match status" value="1"/>
</dbReference>
<dbReference type="GO" id="GO:0008270">
    <property type="term" value="F:zinc ion binding"/>
    <property type="evidence" value="ECO:0007669"/>
    <property type="project" value="InterPro"/>
</dbReference>
<evidence type="ECO:0000256" key="5">
    <source>
        <dbReference type="ARBA" id="ARBA00023002"/>
    </source>
</evidence>
<sequence>MPELFWSLRSYWYRKMAPVDNLTCVLHAKGDMRLEQTSVPEPKGGEVQVSIKSTGICGSDVHYLVHGAIGPFVVTEPMILGHETAGIVTKVGPEVTNVKVGDRVALEPGVNCAQCADCRSGRYNLCQKVIFCATPPYHGTLRRFYCHRADLCFKLPDSLSYDEGAFIEPLSVAVMACRRADLKFGEKVLVTGAGPIGLLNFLVAKAFGASTVVVTDIVESKLELVRSLGATGTVNVKGKTSEAISREILAITGSAPEVTLECSGVESSVGLAINVTRQGGRVVMVGMGPPQVKVPLVDAVIKELDIRGVFRYANCYPTAIELIASGKVDVKPLITHRFKLEEAAKAFETTRTGAGNAVKVIIDCSN</sequence>
<evidence type="ECO:0000313" key="12">
    <source>
        <dbReference type="RefSeq" id="XP_003748082.1"/>
    </source>
</evidence>
<dbReference type="GeneID" id="100900706"/>
<dbReference type="Pfam" id="PF00107">
    <property type="entry name" value="ADH_zinc_N"/>
    <property type="match status" value="1"/>
</dbReference>
<protein>
    <recommendedName>
        <fullName evidence="7">Sorbitol dehydrogenase</fullName>
    </recommendedName>
    <alternativeName>
        <fullName evidence="8">Polyol dehydrogenase</fullName>
    </alternativeName>
</protein>
<keyword evidence="3 9" id="KW-0479">Metal-binding</keyword>
<gene>
    <name evidence="12" type="primary">LOC100900706</name>
</gene>
<organism evidence="11 12">
    <name type="scientific">Galendromus occidentalis</name>
    <name type="common">western predatory mite</name>
    <dbReference type="NCBI Taxonomy" id="34638"/>
    <lineage>
        <taxon>Eukaryota</taxon>
        <taxon>Metazoa</taxon>
        <taxon>Ecdysozoa</taxon>
        <taxon>Arthropoda</taxon>
        <taxon>Chelicerata</taxon>
        <taxon>Arachnida</taxon>
        <taxon>Acari</taxon>
        <taxon>Parasitiformes</taxon>
        <taxon>Mesostigmata</taxon>
        <taxon>Gamasina</taxon>
        <taxon>Phytoseioidea</taxon>
        <taxon>Phytoseiidae</taxon>
        <taxon>Typhlodrominae</taxon>
        <taxon>Galendromus</taxon>
    </lineage>
</organism>
<dbReference type="SUPFAM" id="SSF51735">
    <property type="entry name" value="NAD(P)-binding Rossmann-fold domains"/>
    <property type="match status" value="1"/>
</dbReference>
<evidence type="ECO:0000256" key="4">
    <source>
        <dbReference type="ARBA" id="ARBA00022833"/>
    </source>
</evidence>
<dbReference type="Pfam" id="PF08240">
    <property type="entry name" value="ADH_N"/>
    <property type="match status" value="1"/>
</dbReference>
<dbReference type="FunFam" id="3.40.50.720:FF:000068">
    <property type="entry name" value="Sorbitol dehydrogenase"/>
    <property type="match status" value="1"/>
</dbReference>
<dbReference type="GO" id="GO:0003939">
    <property type="term" value="F:L-iditol 2-dehydrogenase (NAD+) activity"/>
    <property type="evidence" value="ECO:0007669"/>
    <property type="project" value="TreeGrafter"/>
</dbReference>
<dbReference type="InterPro" id="IPR013154">
    <property type="entry name" value="ADH-like_N"/>
</dbReference>
<dbReference type="InterPro" id="IPR036291">
    <property type="entry name" value="NAD(P)-bd_dom_sf"/>
</dbReference>
<dbReference type="InterPro" id="IPR013149">
    <property type="entry name" value="ADH-like_C"/>
</dbReference>
<keyword evidence="4 9" id="KW-0862">Zinc</keyword>
<feature type="domain" description="Enoyl reductase (ER)" evidence="10">
    <location>
        <begin position="30"/>
        <end position="362"/>
    </location>
</feature>
<name>A0AAJ6W0D1_9ACAR</name>
<evidence type="ECO:0000256" key="2">
    <source>
        <dbReference type="ARBA" id="ARBA00008072"/>
    </source>
</evidence>
<dbReference type="PANTHER" id="PTHR43161:SF9">
    <property type="entry name" value="SORBITOL DEHYDROGENASE"/>
    <property type="match status" value="1"/>
</dbReference>
<evidence type="ECO:0000256" key="7">
    <source>
        <dbReference type="ARBA" id="ARBA00026132"/>
    </source>
</evidence>
<comment type="similarity">
    <text evidence="2 9">Belongs to the zinc-containing alcohol dehydrogenase family.</text>
</comment>
<evidence type="ECO:0000259" key="10">
    <source>
        <dbReference type="SMART" id="SM00829"/>
    </source>
</evidence>
<evidence type="ECO:0000256" key="3">
    <source>
        <dbReference type="ARBA" id="ARBA00022723"/>
    </source>
</evidence>
<keyword evidence="6" id="KW-0520">NAD</keyword>
<evidence type="ECO:0000256" key="9">
    <source>
        <dbReference type="RuleBase" id="RU361277"/>
    </source>
</evidence>
<evidence type="ECO:0000256" key="8">
    <source>
        <dbReference type="ARBA" id="ARBA00032485"/>
    </source>
</evidence>
<dbReference type="Proteomes" id="UP000694867">
    <property type="component" value="Unplaced"/>
</dbReference>
<keyword evidence="5" id="KW-0560">Oxidoreductase</keyword>
<dbReference type="Gene3D" id="3.90.180.10">
    <property type="entry name" value="Medium-chain alcohol dehydrogenases, catalytic domain"/>
    <property type="match status" value="1"/>
</dbReference>
<evidence type="ECO:0000256" key="6">
    <source>
        <dbReference type="ARBA" id="ARBA00023027"/>
    </source>
</evidence>
<dbReference type="RefSeq" id="XP_003748082.1">
    <property type="nucleotide sequence ID" value="XM_003748034.2"/>
</dbReference>
<dbReference type="SMART" id="SM00829">
    <property type="entry name" value="PKS_ER"/>
    <property type="match status" value="1"/>
</dbReference>
<dbReference type="AlphaFoldDB" id="A0AAJ6W0D1"/>
<accession>A0AAJ6W0D1</accession>
<evidence type="ECO:0000313" key="11">
    <source>
        <dbReference type="Proteomes" id="UP000694867"/>
    </source>
</evidence>
<dbReference type="InterPro" id="IPR045306">
    <property type="entry name" value="SDH-like"/>
</dbReference>
<dbReference type="Gene3D" id="3.40.50.720">
    <property type="entry name" value="NAD(P)-binding Rossmann-like Domain"/>
    <property type="match status" value="1"/>
</dbReference>
<dbReference type="CDD" id="cd05285">
    <property type="entry name" value="sorbitol_DH"/>
    <property type="match status" value="1"/>
</dbReference>
<dbReference type="SUPFAM" id="SSF50129">
    <property type="entry name" value="GroES-like"/>
    <property type="match status" value="1"/>
</dbReference>
<dbReference type="GO" id="GO:0006062">
    <property type="term" value="P:sorbitol catabolic process"/>
    <property type="evidence" value="ECO:0007669"/>
    <property type="project" value="TreeGrafter"/>
</dbReference>
<dbReference type="InterPro" id="IPR020843">
    <property type="entry name" value="ER"/>
</dbReference>
<comment type="cofactor">
    <cofactor evidence="1 9">
        <name>Zn(2+)</name>
        <dbReference type="ChEBI" id="CHEBI:29105"/>
    </cofactor>
</comment>